<keyword evidence="4" id="KW-0274">FAD</keyword>
<dbReference type="PANTHER" id="PTHR42877:SF4">
    <property type="entry name" value="FAD_NAD(P)-BINDING DOMAIN-CONTAINING PROTEIN-RELATED"/>
    <property type="match status" value="1"/>
</dbReference>
<dbReference type="InterPro" id="IPR020946">
    <property type="entry name" value="Flavin_mOase-like"/>
</dbReference>
<dbReference type="InterPro" id="IPR051209">
    <property type="entry name" value="FAD-bind_Monooxygenase_sf"/>
</dbReference>
<dbReference type="Proteomes" id="UP000326565">
    <property type="component" value="Unassembled WGS sequence"/>
</dbReference>
<evidence type="ECO:0000256" key="2">
    <source>
        <dbReference type="ARBA" id="ARBA00010139"/>
    </source>
</evidence>
<dbReference type="GO" id="GO:0050661">
    <property type="term" value="F:NADP binding"/>
    <property type="evidence" value="ECO:0007669"/>
    <property type="project" value="InterPro"/>
</dbReference>
<comment type="cofactor">
    <cofactor evidence="1">
        <name>FAD</name>
        <dbReference type="ChEBI" id="CHEBI:57692"/>
    </cofactor>
</comment>
<dbReference type="GO" id="GO:0050660">
    <property type="term" value="F:flavin adenine dinucleotide binding"/>
    <property type="evidence" value="ECO:0007669"/>
    <property type="project" value="InterPro"/>
</dbReference>
<evidence type="ECO:0008006" key="9">
    <source>
        <dbReference type="Google" id="ProtNLM"/>
    </source>
</evidence>
<evidence type="ECO:0000256" key="3">
    <source>
        <dbReference type="ARBA" id="ARBA00022630"/>
    </source>
</evidence>
<dbReference type="SUPFAM" id="SSF51905">
    <property type="entry name" value="FAD/NAD(P)-binding domain"/>
    <property type="match status" value="2"/>
</dbReference>
<gene>
    <name evidence="7" type="ORF">BDV29DRAFT_156778</name>
</gene>
<dbReference type="OrthoDB" id="74360at2759"/>
<evidence type="ECO:0000313" key="7">
    <source>
        <dbReference type="EMBL" id="KAB8074298.1"/>
    </source>
</evidence>
<name>A0A5N5X0J3_9EURO</name>
<comment type="similarity">
    <text evidence="2">Belongs to the FAD-binding monooxygenase family.</text>
</comment>
<proteinExistence type="inferred from homology"/>
<dbReference type="AlphaFoldDB" id="A0A5N5X0J3"/>
<feature type="transmembrane region" description="Helical" evidence="6">
    <location>
        <begin position="533"/>
        <end position="551"/>
    </location>
</feature>
<dbReference type="Gene3D" id="3.50.50.60">
    <property type="entry name" value="FAD/NAD(P)-binding domain"/>
    <property type="match status" value="2"/>
</dbReference>
<keyword evidence="8" id="KW-1185">Reference proteome</keyword>
<evidence type="ECO:0000256" key="6">
    <source>
        <dbReference type="SAM" id="Phobius"/>
    </source>
</evidence>
<keyword evidence="6" id="KW-1133">Transmembrane helix</keyword>
<keyword evidence="3" id="KW-0285">Flavoprotein</keyword>
<keyword evidence="6" id="KW-0812">Transmembrane</keyword>
<evidence type="ECO:0000256" key="4">
    <source>
        <dbReference type="ARBA" id="ARBA00022827"/>
    </source>
</evidence>
<dbReference type="PANTHER" id="PTHR42877">
    <property type="entry name" value="L-ORNITHINE N(5)-MONOOXYGENASE-RELATED"/>
    <property type="match status" value="1"/>
</dbReference>
<evidence type="ECO:0000256" key="5">
    <source>
        <dbReference type="ARBA" id="ARBA00023002"/>
    </source>
</evidence>
<reference evidence="7 8" key="1">
    <citation type="submission" date="2019-04" db="EMBL/GenBank/DDBJ databases">
        <title>Friends and foes A comparative genomics study of 23 Aspergillus species from section Flavi.</title>
        <authorList>
            <consortium name="DOE Joint Genome Institute"/>
            <person name="Kjaerbolling I."/>
            <person name="Vesth T."/>
            <person name="Frisvad J.C."/>
            <person name="Nybo J.L."/>
            <person name="Theobald S."/>
            <person name="Kildgaard S."/>
            <person name="Isbrandt T."/>
            <person name="Kuo A."/>
            <person name="Sato A."/>
            <person name="Lyhne E.K."/>
            <person name="Kogle M.E."/>
            <person name="Wiebenga A."/>
            <person name="Kun R.S."/>
            <person name="Lubbers R.J."/>
            <person name="Makela M.R."/>
            <person name="Barry K."/>
            <person name="Chovatia M."/>
            <person name="Clum A."/>
            <person name="Daum C."/>
            <person name="Haridas S."/>
            <person name="He G."/>
            <person name="LaButti K."/>
            <person name="Lipzen A."/>
            <person name="Mondo S."/>
            <person name="Riley R."/>
            <person name="Salamov A."/>
            <person name="Simmons B.A."/>
            <person name="Magnuson J.K."/>
            <person name="Henrissat B."/>
            <person name="Mortensen U.H."/>
            <person name="Larsen T.O."/>
            <person name="Devries R.P."/>
            <person name="Grigoriev I.V."/>
            <person name="Machida M."/>
            <person name="Baker S.E."/>
            <person name="Andersen M.R."/>
        </authorList>
    </citation>
    <scope>NUCLEOTIDE SEQUENCE [LARGE SCALE GENOMIC DNA]</scope>
    <source>
        <strain evidence="7 8">CBS 151.66</strain>
    </source>
</reference>
<dbReference type="Pfam" id="PF00743">
    <property type="entry name" value="FMO-like"/>
    <property type="match status" value="1"/>
</dbReference>
<evidence type="ECO:0000313" key="8">
    <source>
        <dbReference type="Proteomes" id="UP000326565"/>
    </source>
</evidence>
<dbReference type="InterPro" id="IPR036188">
    <property type="entry name" value="FAD/NAD-bd_sf"/>
</dbReference>
<sequence length="561" mass="63510">MTDFQAARPVRNQDYTSATVVIVGAGISGLCMAIDILKRTQCRNILILEKGSQVGGTWNDNKYPGCACDVWSALYSFSFEQKSDWTKEYPGQEELRDYVIHVAEKYGLYKYIRFNTAVHEARWDDTRLQWKVNVAVSGAKDSQFHESYKITTDFLVSAVGQLNVPSWPSIPGLDDFNGKLMHSARWDWTYDFAGATSVQIVPELAKSVSHLTVYQRTPNWILPRYNTSVSSVQQFFLSYVPLVRWCKRAIMMQLREASHSAIAKSESSISQYIRKMAADSMKSQLCDKPELWDKLIPNYSPGCKRVIPSDDYYVALNQKHVDLETRPIKRVTELGIETADGDLQEYDFIIAATGFRTVEFMHPIQVYGINGRPVSEIWKNGATAYYGVTVEDLPNFGMLYGPNTNLGHNSVILMIEAQSRYLSTLIGEIVRAKAQGDSLALQPRPDVVSAFNDRIQAELQNSSFADPNCHSWYKLDDGRITNNWPGRVVQYQREISRVRWEDYHIEGTGKRRVEGKKATRIGRVQEELPVRPATLVLGALGVALAVGGYYMNGAGAMRWRR</sequence>
<organism evidence="7 8">
    <name type="scientific">Aspergillus leporis</name>
    <dbReference type="NCBI Taxonomy" id="41062"/>
    <lineage>
        <taxon>Eukaryota</taxon>
        <taxon>Fungi</taxon>
        <taxon>Dikarya</taxon>
        <taxon>Ascomycota</taxon>
        <taxon>Pezizomycotina</taxon>
        <taxon>Eurotiomycetes</taxon>
        <taxon>Eurotiomycetidae</taxon>
        <taxon>Eurotiales</taxon>
        <taxon>Aspergillaceae</taxon>
        <taxon>Aspergillus</taxon>
        <taxon>Aspergillus subgen. Circumdati</taxon>
    </lineage>
</organism>
<dbReference type="GO" id="GO:0004499">
    <property type="term" value="F:N,N-dimethylaniline monooxygenase activity"/>
    <property type="evidence" value="ECO:0007669"/>
    <property type="project" value="InterPro"/>
</dbReference>
<evidence type="ECO:0000256" key="1">
    <source>
        <dbReference type="ARBA" id="ARBA00001974"/>
    </source>
</evidence>
<keyword evidence="6" id="KW-0472">Membrane</keyword>
<accession>A0A5N5X0J3</accession>
<dbReference type="EMBL" id="ML732212">
    <property type="protein sequence ID" value="KAB8074298.1"/>
    <property type="molecule type" value="Genomic_DNA"/>
</dbReference>
<protein>
    <recommendedName>
        <fullName evidence="9">Flavin-binding monooxygenase</fullName>
    </recommendedName>
</protein>
<keyword evidence="5" id="KW-0560">Oxidoreductase</keyword>